<name>A0A2M9B6Q0_9ACTN</name>
<sequence length="257" mass="28636">MLVTHNGPLADVERELVRLLACPPGSVLAGASALRHDGLRGFDPDLTTVAIPHGGRHPAIDGIQIHESTMLDERDVHPLRVPSLTRPARSTVDLASWSERPRYARAVVLAAVQQRLVRASDVRDALSRRGRCRHRGLIIESVLDAAGGIQSLPERDFDQIRARVGLPPPSRQVRMRGDDGRYYLDVAWLEDGIACEIHGIPHRDIVQWDNDLMRANEIVIAGPRLLIFSSYAIRHEPEVVGDQLVRLFRRSGSQPRL</sequence>
<dbReference type="Proteomes" id="UP000230842">
    <property type="component" value="Unassembled WGS sequence"/>
</dbReference>
<evidence type="ECO:0000313" key="2">
    <source>
        <dbReference type="Proteomes" id="UP000230842"/>
    </source>
</evidence>
<gene>
    <name evidence="1" type="ORF">CLV56_3092</name>
</gene>
<evidence type="ECO:0000313" key="1">
    <source>
        <dbReference type="EMBL" id="PJJ53602.1"/>
    </source>
</evidence>
<dbReference type="EMBL" id="PGEZ01000002">
    <property type="protein sequence ID" value="PJJ53602.1"/>
    <property type="molecule type" value="Genomic_DNA"/>
</dbReference>
<keyword evidence="2" id="KW-1185">Reference proteome</keyword>
<accession>A0A2M9B6Q0</accession>
<protein>
    <recommendedName>
        <fullName evidence="3">DUF559 domain-containing protein</fullName>
    </recommendedName>
</protein>
<evidence type="ECO:0008006" key="3">
    <source>
        <dbReference type="Google" id="ProtNLM"/>
    </source>
</evidence>
<dbReference type="AlphaFoldDB" id="A0A2M9B6Q0"/>
<organism evidence="1 2">
    <name type="scientific">Mumia flava</name>
    <dbReference type="NCBI Taxonomy" id="1348852"/>
    <lineage>
        <taxon>Bacteria</taxon>
        <taxon>Bacillati</taxon>
        <taxon>Actinomycetota</taxon>
        <taxon>Actinomycetes</taxon>
        <taxon>Propionibacteriales</taxon>
        <taxon>Nocardioidaceae</taxon>
        <taxon>Mumia</taxon>
    </lineage>
</organism>
<reference evidence="1 2" key="1">
    <citation type="submission" date="2017-11" db="EMBL/GenBank/DDBJ databases">
        <title>Genomic Encyclopedia of Archaeal and Bacterial Type Strains, Phase II (KMG-II): From Individual Species to Whole Genera.</title>
        <authorList>
            <person name="Goeker M."/>
        </authorList>
    </citation>
    <scope>NUCLEOTIDE SEQUENCE [LARGE SCALE GENOMIC DNA]</scope>
    <source>
        <strain evidence="1 2">DSM 27763</strain>
    </source>
</reference>
<proteinExistence type="predicted"/>
<comment type="caution">
    <text evidence="1">The sequence shown here is derived from an EMBL/GenBank/DDBJ whole genome shotgun (WGS) entry which is preliminary data.</text>
</comment>